<dbReference type="InterPro" id="IPR040167">
    <property type="entry name" value="TF_CP2-like"/>
</dbReference>
<name>A0A3M7PI70_BRAPC</name>
<dbReference type="AlphaFoldDB" id="A0A3M7PI70"/>
<dbReference type="GO" id="GO:0001228">
    <property type="term" value="F:DNA-binding transcription activator activity, RNA polymerase II-specific"/>
    <property type="evidence" value="ECO:0007669"/>
    <property type="project" value="TreeGrafter"/>
</dbReference>
<evidence type="ECO:0000313" key="3">
    <source>
        <dbReference type="EMBL" id="RMZ98742.1"/>
    </source>
</evidence>
<proteinExistence type="predicted"/>
<comment type="caution">
    <text evidence="3">The sequence shown here is derived from an EMBL/GenBank/DDBJ whole genome shotgun (WGS) entry which is preliminary data.</text>
</comment>
<evidence type="ECO:0000256" key="1">
    <source>
        <dbReference type="PROSITE-ProRule" id="PRU01313"/>
    </source>
</evidence>
<dbReference type="STRING" id="10195.A0A3M7PI70"/>
<accession>A0A3M7PI70</accession>
<keyword evidence="1" id="KW-0238">DNA-binding</keyword>
<protein>
    <submittedName>
        <fullName evidence="3">Transcription factor CP2 1</fullName>
    </submittedName>
</protein>
<dbReference type="PROSITE" id="PS51968">
    <property type="entry name" value="GRH_CP2_DB"/>
    <property type="match status" value="1"/>
</dbReference>
<evidence type="ECO:0000313" key="4">
    <source>
        <dbReference type="Proteomes" id="UP000276133"/>
    </source>
</evidence>
<dbReference type="OrthoDB" id="9996779at2759"/>
<comment type="subcellular location">
    <subcellularLocation>
        <location evidence="1">Nucleus</location>
    </subcellularLocation>
</comment>
<sequence length="241" mass="27697">MIYNTDKMIDVNSSASATNTANVHSQFDCLMGDVEANHQMVKTDEPDYMDRYMSQPARPSHFAPSNSFQKHKANCSVKLSPDYMLSMNKFQFVLMAPTSPAVKVNEDTLTYLNQGQNYELKLSNNEAPQMNQSTQMEQNFAFQNEDIKPFINLDTKSIDSRYLLSNQSNGTTLNQMVRDTNEHELNDKLPHQDNCGHNQNLQLDLSAHNSLVYLSVVRVCFWDRKLQEMEQDEIKEVLILE</sequence>
<evidence type="ECO:0000259" key="2">
    <source>
        <dbReference type="PROSITE" id="PS51968"/>
    </source>
</evidence>
<feature type="domain" description="Grh/CP2 DB" evidence="2">
    <location>
        <begin position="86"/>
        <end position="241"/>
    </location>
</feature>
<keyword evidence="4" id="KW-1185">Reference proteome</keyword>
<dbReference type="PANTHER" id="PTHR11037:SF21">
    <property type="entry name" value="GEMINI, ISOFORM C"/>
    <property type="match status" value="1"/>
</dbReference>
<organism evidence="3 4">
    <name type="scientific">Brachionus plicatilis</name>
    <name type="common">Marine rotifer</name>
    <name type="synonym">Brachionus muelleri</name>
    <dbReference type="NCBI Taxonomy" id="10195"/>
    <lineage>
        <taxon>Eukaryota</taxon>
        <taxon>Metazoa</taxon>
        <taxon>Spiralia</taxon>
        <taxon>Gnathifera</taxon>
        <taxon>Rotifera</taxon>
        <taxon>Eurotatoria</taxon>
        <taxon>Monogononta</taxon>
        <taxon>Pseudotrocha</taxon>
        <taxon>Ploima</taxon>
        <taxon>Brachionidae</taxon>
        <taxon>Brachionus</taxon>
    </lineage>
</organism>
<dbReference type="Pfam" id="PF04516">
    <property type="entry name" value="CP2"/>
    <property type="match status" value="1"/>
</dbReference>
<dbReference type="PANTHER" id="PTHR11037">
    <property type="entry name" value="TRANSCRIPTION FACTOR CP2"/>
    <property type="match status" value="1"/>
</dbReference>
<dbReference type="Proteomes" id="UP000276133">
    <property type="component" value="Unassembled WGS sequence"/>
</dbReference>
<dbReference type="EMBL" id="REGN01010584">
    <property type="protein sequence ID" value="RMZ98742.1"/>
    <property type="molecule type" value="Genomic_DNA"/>
</dbReference>
<reference evidence="3 4" key="1">
    <citation type="journal article" date="2018" name="Sci. Rep.">
        <title>Genomic signatures of local adaptation to the degree of environmental predictability in rotifers.</title>
        <authorList>
            <person name="Franch-Gras L."/>
            <person name="Hahn C."/>
            <person name="Garcia-Roger E.M."/>
            <person name="Carmona M.J."/>
            <person name="Serra M."/>
            <person name="Gomez A."/>
        </authorList>
    </citation>
    <scope>NUCLEOTIDE SEQUENCE [LARGE SCALE GENOMIC DNA]</scope>
    <source>
        <strain evidence="3">HYR1</strain>
    </source>
</reference>
<dbReference type="InterPro" id="IPR007604">
    <property type="entry name" value="CP2"/>
</dbReference>
<gene>
    <name evidence="3" type="ORF">BpHYR1_044688</name>
</gene>
<dbReference type="GO" id="GO:0005634">
    <property type="term" value="C:nucleus"/>
    <property type="evidence" value="ECO:0007669"/>
    <property type="project" value="UniProtKB-SubCell"/>
</dbReference>
<dbReference type="GO" id="GO:0000978">
    <property type="term" value="F:RNA polymerase II cis-regulatory region sequence-specific DNA binding"/>
    <property type="evidence" value="ECO:0007669"/>
    <property type="project" value="TreeGrafter"/>
</dbReference>
<keyword evidence="1" id="KW-0539">Nucleus</keyword>